<dbReference type="STRING" id="362413.RC62_3011"/>
<accession>A0A0Q0WPY5</accession>
<reference evidence="1 2" key="1">
    <citation type="submission" date="2014-09" db="EMBL/GenBank/DDBJ databases">
        <title>Genome sequence of Flavobacterium aquidurense RC62.</title>
        <authorList>
            <person name="Kim J.F."/>
            <person name="Kwak M.-J."/>
        </authorList>
    </citation>
    <scope>NUCLEOTIDE SEQUENCE [LARGE SCALE GENOMIC DNA]</scope>
    <source>
        <strain evidence="1 2">RC62</strain>
    </source>
</reference>
<name>A0A0Q0WPY5_9FLAO</name>
<dbReference type="Proteomes" id="UP000050443">
    <property type="component" value="Unassembled WGS sequence"/>
</dbReference>
<dbReference type="EMBL" id="JRLF01000015">
    <property type="protein sequence ID" value="KQB37845.1"/>
    <property type="molecule type" value="Genomic_DNA"/>
</dbReference>
<gene>
    <name evidence="1" type="ORF">RC62_3011</name>
</gene>
<evidence type="ECO:0000313" key="1">
    <source>
        <dbReference type="EMBL" id="KQB37845.1"/>
    </source>
</evidence>
<dbReference type="AlphaFoldDB" id="A0A0Q0WPY5"/>
<proteinExistence type="predicted"/>
<organism evidence="1 2">
    <name type="scientific">Flavobacterium aquidurense</name>
    <dbReference type="NCBI Taxonomy" id="362413"/>
    <lineage>
        <taxon>Bacteria</taxon>
        <taxon>Pseudomonadati</taxon>
        <taxon>Bacteroidota</taxon>
        <taxon>Flavobacteriia</taxon>
        <taxon>Flavobacteriales</taxon>
        <taxon>Flavobacteriaceae</taxon>
        <taxon>Flavobacterium</taxon>
    </lineage>
</organism>
<protein>
    <submittedName>
        <fullName evidence="1">Uncharacterized protein</fullName>
    </submittedName>
</protein>
<comment type="caution">
    <text evidence="1">The sequence shown here is derived from an EMBL/GenBank/DDBJ whole genome shotgun (WGS) entry which is preliminary data.</text>
</comment>
<dbReference type="PATRIC" id="fig|362413.3.peg.2961"/>
<sequence length="47" mass="5678">MLLLSRVKKNIKESFILKLDKYRSNYNLLIIYYSPLKKLFLVSVKKD</sequence>
<evidence type="ECO:0000313" key="2">
    <source>
        <dbReference type="Proteomes" id="UP000050443"/>
    </source>
</evidence>